<evidence type="ECO:0000256" key="2">
    <source>
        <dbReference type="ARBA" id="ARBA00022692"/>
    </source>
</evidence>
<keyword evidence="3 5" id="KW-1133">Transmembrane helix</keyword>
<feature type="transmembrane region" description="Helical" evidence="5">
    <location>
        <begin position="169"/>
        <end position="186"/>
    </location>
</feature>
<reference evidence="7 8" key="1">
    <citation type="submission" date="2014-03" db="EMBL/GenBank/DDBJ databases">
        <title>The draft genome sequence of Thioclava dalianensis DLFJ1-1.</title>
        <authorList>
            <person name="Lai Q."/>
            <person name="Shao Z."/>
        </authorList>
    </citation>
    <scope>NUCLEOTIDE SEQUENCE [LARGE SCALE GENOMIC DNA]</scope>
    <source>
        <strain evidence="7 8">DLFJ1-1</strain>
    </source>
</reference>
<accession>A0A074TF17</accession>
<feature type="transmembrane region" description="Helical" evidence="5">
    <location>
        <begin position="16"/>
        <end position="35"/>
    </location>
</feature>
<feature type="transmembrane region" description="Helical" evidence="5">
    <location>
        <begin position="121"/>
        <end position="144"/>
    </location>
</feature>
<protein>
    <recommendedName>
        <fullName evidence="6">O-antigen ligase-related domain-containing protein</fullName>
    </recommendedName>
</protein>
<feature type="transmembrane region" description="Helical" evidence="5">
    <location>
        <begin position="193"/>
        <end position="209"/>
    </location>
</feature>
<feature type="transmembrane region" description="Helical" evidence="5">
    <location>
        <begin position="89"/>
        <end position="109"/>
    </location>
</feature>
<dbReference type="InterPro" id="IPR007016">
    <property type="entry name" value="O-antigen_ligase-rel_domated"/>
</dbReference>
<comment type="subcellular location">
    <subcellularLocation>
        <location evidence="1">Membrane</location>
        <topology evidence="1">Multi-pass membrane protein</topology>
    </subcellularLocation>
</comment>
<feature type="transmembrane region" description="Helical" evidence="5">
    <location>
        <begin position="215"/>
        <end position="233"/>
    </location>
</feature>
<dbReference type="PANTHER" id="PTHR37422">
    <property type="entry name" value="TEICHURONIC ACID BIOSYNTHESIS PROTEIN TUAE"/>
    <property type="match status" value="1"/>
</dbReference>
<sequence length="415" mass="44455">MSGAVALPTRALTRDGLALAVFCAAISCLFVVIVQPAPSDLLFVVALGVILSGGRMELSQHLRGVFVLLAVFLLSNLVSGLAWRSVGFGAQYLGITLYMLAIPLVMAHLGARGGARACDRIYGAFFWAASLSALLGALALTHLAPGPVDLYFRSDEGLRLSPLFKDPNVFGPFMGAAGLLLAGHAMRASTRRRGLRLVQAVVLMAMMVLSFSRGAWLGTAVAAACFGVLMICLTRNRRSFVVFALSATLGLGLAVLAAALMLRELGLSEFLMHRLALQSYDAHRFANWSQALEVIAQRPFGVGPGHYVGRTHFAQSEFGLATHNLYLKVAVENGWLGWLSFFGAIALLCTQLLRRLAICDDRQPLRIALLSVILGQLANSVVVDSLHWRHLFVLLGFACCEVVVAARARQGGPGV</sequence>
<keyword evidence="8" id="KW-1185">Reference proteome</keyword>
<name>A0A074TF17_9RHOB</name>
<dbReference type="RefSeq" id="WP_038068145.1">
    <property type="nucleotide sequence ID" value="NZ_FOVB01000007.1"/>
</dbReference>
<evidence type="ECO:0000256" key="4">
    <source>
        <dbReference type="ARBA" id="ARBA00023136"/>
    </source>
</evidence>
<organism evidence="7 8">
    <name type="scientific">Thioclava dalianensis</name>
    <dbReference type="NCBI Taxonomy" id="1185766"/>
    <lineage>
        <taxon>Bacteria</taxon>
        <taxon>Pseudomonadati</taxon>
        <taxon>Pseudomonadota</taxon>
        <taxon>Alphaproteobacteria</taxon>
        <taxon>Rhodobacterales</taxon>
        <taxon>Paracoccaceae</taxon>
        <taxon>Thioclava</taxon>
    </lineage>
</organism>
<evidence type="ECO:0000256" key="3">
    <source>
        <dbReference type="ARBA" id="ARBA00022989"/>
    </source>
</evidence>
<feature type="transmembrane region" description="Helical" evidence="5">
    <location>
        <begin position="65"/>
        <end position="83"/>
    </location>
</feature>
<keyword evidence="4 5" id="KW-0472">Membrane</keyword>
<keyword evidence="2 5" id="KW-0812">Transmembrane</keyword>
<feature type="transmembrane region" description="Helical" evidence="5">
    <location>
        <begin position="335"/>
        <end position="353"/>
    </location>
</feature>
<dbReference type="PANTHER" id="PTHR37422:SF13">
    <property type="entry name" value="LIPOPOLYSACCHARIDE BIOSYNTHESIS PROTEIN PA4999-RELATED"/>
    <property type="match status" value="1"/>
</dbReference>
<dbReference type="Pfam" id="PF04932">
    <property type="entry name" value="Wzy_C"/>
    <property type="match status" value="1"/>
</dbReference>
<dbReference type="eggNOG" id="COG3307">
    <property type="taxonomic scope" value="Bacteria"/>
</dbReference>
<comment type="caution">
    <text evidence="7">The sequence shown here is derived from an EMBL/GenBank/DDBJ whole genome shotgun (WGS) entry which is preliminary data.</text>
</comment>
<dbReference type="Proteomes" id="UP000027725">
    <property type="component" value="Unassembled WGS sequence"/>
</dbReference>
<dbReference type="InterPro" id="IPR051533">
    <property type="entry name" value="WaaL-like"/>
</dbReference>
<evidence type="ECO:0000256" key="1">
    <source>
        <dbReference type="ARBA" id="ARBA00004141"/>
    </source>
</evidence>
<dbReference type="STRING" id="1185766.SAMN05216224_107148"/>
<feature type="transmembrane region" description="Helical" evidence="5">
    <location>
        <begin position="41"/>
        <end position="58"/>
    </location>
</feature>
<dbReference type="EMBL" id="JHEH01000025">
    <property type="protein sequence ID" value="KEP68730.1"/>
    <property type="molecule type" value="Genomic_DNA"/>
</dbReference>
<dbReference type="GO" id="GO:0016020">
    <property type="term" value="C:membrane"/>
    <property type="evidence" value="ECO:0007669"/>
    <property type="project" value="UniProtKB-SubCell"/>
</dbReference>
<dbReference type="AlphaFoldDB" id="A0A074TF17"/>
<evidence type="ECO:0000313" key="7">
    <source>
        <dbReference type="EMBL" id="KEP68730.1"/>
    </source>
</evidence>
<feature type="domain" description="O-antigen ligase-related" evidence="6">
    <location>
        <begin position="201"/>
        <end position="342"/>
    </location>
</feature>
<proteinExistence type="predicted"/>
<evidence type="ECO:0000259" key="6">
    <source>
        <dbReference type="Pfam" id="PF04932"/>
    </source>
</evidence>
<dbReference type="OrthoDB" id="9796592at2"/>
<evidence type="ECO:0000313" key="8">
    <source>
        <dbReference type="Proteomes" id="UP000027725"/>
    </source>
</evidence>
<evidence type="ECO:0000256" key="5">
    <source>
        <dbReference type="SAM" id="Phobius"/>
    </source>
</evidence>
<gene>
    <name evidence="7" type="ORF">DL1_09085</name>
</gene>
<feature type="transmembrane region" description="Helical" evidence="5">
    <location>
        <begin position="240"/>
        <end position="262"/>
    </location>
</feature>